<evidence type="ECO:0008006" key="3">
    <source>
        <dbReference type="Google" id="ProtNLM"/>
    </source>
</evidence>
<proteinExistence type="predicted"/>
<comment type="caution">
    <text evidence="1">The sequence shown here is derived from an EMBL/GenBank/DDBJ whole genome shotgun (WGS) entry which is preliminary data.</text>
</comment>
<gene>
    <name evidence="1" type="ORF">BK138_13845</name>
</gene>
<dbReference type="RefSeq" id="WP_076170111.1">
    <property type="nucleotide sequence ID" value="NZ_MRTP01000002.1"/>
</dbReference>
<keyword evidence="2" id="KW-1185">Reference proteome</keyword>
<dbReference type="STRING" id="297318.BK138_13845"/>
<name>A0A1R1EVC9_9BACL</name>
<dbReference type="EMBL" id="MRTP01000002">
    <property type="protein sequence ID" value="OMF55719.1"/>
    <property type="molecule type" value="Genomic_DNA"/>
</dbReference>
<organism evidence="1 2">
    <name type="scientific">Paenibacillus rhizosphaerae</name>
    <dbReference type="NCBI Taxonomy" id="297318"/>
    <lineage>
        <taxon>Bacteria</taxon>
        <taxon>Bacillati</taxon>
        <taxon>Bacillota</taxon>
        <taxon>Bacilli</taxon>
        <taxon>Bacillales</taxon>
        <taxon>Paenibacillaceae</taxon>
        <taxon>Paenibacillus</taxon>
    </lineage>
</organism>
<evidence type="ECO:0000313" key="2">
    <source>
        <dbReference type="Proteomes" id="UP000187172"/>
    </source>
</evidence>
<reference evidence="1 2" key="1">
    <citation type="submission" date="2016-11" db="EMBL/GenBank/DDBJ databases">
        <title>Paenibacillus species isolates.</title>
        <authorList>
            <person name="Beno S.M."/>
        </authorList>
    </citation>
    <scope>NUCLEOTIDE SEQUENCE [LARGE SCALE GENOMIC DNA]</scope>
    <source>
        <strain evidence="1 2">FSL R5-0378</strain>
    </source>
</reference>
<dbReference type="AlphaFoldDB" id="A0A1R1EVC9"/>
<accession>A0A1R1EVC9</accession>
<dbReference type="Proteomes" id="UP000187172">
    <property type="component" value="Unassembled WGS sequence"/>
</dbReference>
<protein>
    <recommendedName>
        <fullName evidence="3">Helicase XPB/Ssl2 N-terminal domain-containing protein</fullName>
    </recommendedName>
</protein>
<sequence>MNLADMLSYADIGQLTTIASHYQCQCKRNSKHELIQSILVTLNRREFIAQQVNTVSLQDLRFLNSVLFDSRSFYSVEDLAAVVRQTAFDLPANEVHETPREAIARYKRSGWLFNGMTSSTKYLFQMPSDLKDRFRAELGHTLKRKVVKSGEPPVYREEQDLCAEDLMYMLKYVNQQEIELNQEFVMYKRYQQQLMDMFHVSEPLLTKGGWRFGYGRSFNAYPNRMALLYDYAFYHRYIEENGSRLELSGKGAELLESVTKESMVQIFRFWLKLYKSAIPNLASLVYWTGECAKEWVTAASLHDALGWLIKPFYYDTAESILNERIIAMMMHLGLIRIGESPESGTVLKMTAFGQKLASKSLNLGSGELEPLIDKS</sequence>
<evidence type="ECO:0000313" key="1">
    <source>
        <dbReference type="EMBL" id="OMF55719.1"/>
    </source>
</evidence>